<accession>A0AAN9Y455</accession>
<dbReference type="PANTHER" id="PTHR21502">
    <property type="entry name" value="ZINC FINGER PROTEIN DZIP1"/>
    <property type="match status" value="1"/>
</dbReference>
<feature type="domain" description="RH2" evidence="7">
    <location>
        <begin position="262"/>
        <end position="397"/>
    </location>
</feature>
<dbReference type="PROSITE" id="PS51777">
    <property type="entry name" value="RH2"/>
    <property type="match status" value="1"/>
</dbReference>
<evidence type="ECO:0000256" key="4">
    <source>
        <dbReference type="SAM" id="Coils"/>
    </source>
</evidence>
<keyword evidence="1" id="KW-0813">Transport</keyword>
<name>A0AAN9Y455_9HEMI</name>
<evidence type="ECO:0008006" key="10">
    <source>
        <dbReference type="Google" id="ProtNLM"/>
    </source>
</evidence>
<evidence type="ECO:0000259" key="6">
    <source>
        <dbReference type="PROSITE" id="PS51776"/>
    </source>
</evidence>
<dbReference type="GO" id="GO:0051959">
    <property type="term" value="F:dynein light intermediate chain binding"/>
    <property type="evidence" value="ECO:0007669"/>
    <property type="project" value="TreeGrafter"/>
</dbReference>
<keyword evidence="9" id="KW-1185">Reference proteome</keyword>
<dbReference type="SUPFAM" id="SSF161256">
    <property type="entry name" value="RILP dimerisation region"/>
    <property type="match status" value="1"/>
</dbReference>
<dbReference type="InterPro" id="IPR051241">
    <property type="entry name" value="DZIP_RILPL"/>
</dbReference>
<dbReference type="Gene3D" id="1.20.58.1770">
    <property type="match status" value="1"/>
</dbReference>
<dbReference type="Proteomes" id="UP001367676">
    <property type="component" value="Unassembled WGS sequence"/>
</dbReference>
<feature type="coiled-coil region" evidence="4">
    <location>
        <begin position="50"/>
        <end position="84"/>
    </location>
</feature>
<evidence type="ECO:0000256" key="1">
    <source>
        <dbReference type="ARBA" id="ARBA00022448"/>
    </source>
</evidence>
<evidence type="ECO:0000313" key="8">
    <source>
        <dbReference type="EMBL" id="KAK7585845.1"/>
    </source>
</evidence>
<evidence type="ECO:0000259" key="7">
    <source>
        <dbReference type="PROSITE" id="PS51777"/>
    </source>
</evidence>
<dbReference type="GO" id="GO:0031267">
    <property type="term" value="F:small GTPase binding"/>
    <property type="evidence" value="ECO:0007669"/>
    <property type="project" value="TreeGrafter"/>
</dbReference>
<dbReference type="GO" id="GO:0036064">
    <property type="term" value="C:ciliary basal body"/>
    <property type="evidence" value="ECO:0007669"/>
    <property type="project" value="TreeGrafter"/>
</dbReference>
<dbReference type="GO" id="GO:0005737">
    <property type="term" value="C:cytoplasm"/>
    <property type="evidence" value="ECO:0007669"/>
    <property type="project" value="TreeGrafter"/>
</dbReference>
<dbReference type="InterPro" id="IPR034743">
    <property type="entry name" value="RH1"/>
</dbReference>
<dbReference type="EMBL" id="JBBCAQ010000028">
    <property type="protein sequence ID" value="KAK7585845.1"/>
    <property type="molecule type" value="Genomic_DNA"/>
</dbReference>
<dbReference type="InterPro" id="IPR034744">
    <property type="entry name" value="RH2"/>
</dbReference>
<feature type="domain" description="RH1" evidence="6">
    <location>
        <begin position="1"/>
        <end position="84"/>
    </location>
</feature>
<keyword evidence="2" id="KW-0653">Protein transport</keyword>
<dbReference type="GO" id="GO:0015031">
    <property type="term" value="P:protein transport"/>
    <property type="evidence" value="ECO:0007669"/>
    <property type="project" value="UniProtKB-KW"/>
</dbReference>
<dbReference type="GO" id="GO:0046983">
    <property type="term" value="F:protein dimerization activity"/>
    <property type="evidence" value="ECO:0007669"/>
    <property type="project" value="InterPro"/>
</dbReference>
<feature type="coiled-coil region" evidence="4">
    <location>
        <begin position="145"/>
        <end position="235"/>
    </location>
</feature>
<feature type="region of interest" description="Disordered" evidence="5">
    <location>
        <begin position="420"/>
        <end position="443"/>
    </location>
</feature>
<dbReference type="AlphaFoldDB" id="A0AAN9Y455"/>
<dbReference type="GO" id="GO:0060271">
    <property type="term" value="P:cilium assembly"/>
    <property type="evidence" value="ECO:0007669"/>
    <property type="project" value="TreeGrafter"/>
</dbReference>
<protein>
    <recommendedName>
        <fullName evidence="10">RILP-like protein</fullName>
    </recommendedName>
</protein>
<proteinExistence type="predicted"/>
<keyword evidence="3 4" id="KW-0175">Coiled coil</keyword>
<dbReference type="CDD" id="cd14445">
    <property type="entry name" value="RILP-like"/>
    <property type="match status" value="1"/>
</dbReference>
<evidence type="ECO:0000256" key="2">
    <source>
        <dbReference type="ARBA" id="ARBA00022927"/>
    </source>
</evidence>
<dbReference type="Gene3D" id="6.10.230.10">
    <property type="match status" value="1"/>
</dbReference>
<reference evidence="8 9" key="1">
    <citation type="submission" date="2024-03" db="EMBL/GenBank/DDBJ databases">
        <title>Adaptation during the transition from Ophiocordyceps entomopathogen to insect associate is accompanied by gene loss and intensified selection.</title>
        <authorList>
            <person name="Ward C.M."/>
            <person name="Onetto C.A."/>
            <person name="Borneman A.R."/>
        </authorList>
    </citation>
    <scope>NUCLEOTIDE SEQUENCE [LARGE SCALE GENOMIC DNA]</scope>
    <source>
        <strain evidence="8">AWRI1</strain>
        <tissue evidence="8">Single Adult Female</tissue>
    </source>
</reference>
<dbReference type="PROSITE" id="PS51776">
    <property type="entry name" value="RH1"/>
    <property type="match status" value="1"/>
</dbReference>
<dbReference type="InterPro" id="IPR021563">
    <property type="entry name" value="RILP_dimer"/>
</dbReference>
<gene>
    <name evidence="8" type="ORF">V9T40_000024</name>
</gene>
<dbReference type="PANTHER" id="PTHR21502:SF4">
    <property type="entry name" value="RILP-LIKE PROTEIN HOMOLOG"/>
    <property type="match status" value="1"/>
</dbReference>
<organism evidence="8 9">
    <name type="scientific">Parthenolecanium corni</name>
    <dbReference type="NCBI Taxonomy" id="536013"/>
    <lineage>
        <taxon>Eukaryota</taxon>
        <taxon>Metazoa</taxon>
        <taxon>Ecdysozoa</taxon>
        <taxon>Arthropoda</taxon>
        <taxon>Hexapoda</taxon>
        <taxon>Insecta</taxon>
        <taxon>Pterygota</taxon>
        <taxon>Neoptera</taxon>
        <taxon>Paraneoptera</taxon>
        <taxon>Hemiptera</taxon>
        <taxon>Sternorrhyncha</taxon>
        <taxon>Coccoidea</taxon>
        <taxon>Coccidae</taxon>
        <taxon>Parthenolecanium</taxon>
    </lineage>
</organism>
<sequence length="443" mass="50889">MEEYTSDISVIDVYELASGIGKEFEKVIDLYGAEAVTNLMPKVISALEHLESLATKNERENTLLDDLRNRIMKLENEKHTRAEERLKFEKELEQIEEDWRKESNHLLTVIAKLQDENKRLTTVIANKSSFEQDCAITPYEDVNVINQLQHQVDQLREKVKLQNIELNSKCTEIENLEDQIEHLNSNIVDLKRKQKVHASQINGFVDERSKLFIEVQEQRREINLLHQRLGIVQRENEDLAKSNVDMPDLRNKVLYDVDDPDRPRFTTDELKEILHERNELKARLSELQDELSLYRPEAPIDTQQDDFECQYNPRGTAGAGVYVAMRFPSNSIKKGDGVQQSIPSFFPPNIICAKSEIAVEIEPVEPLSDDELPVQGPIPFEPDDAPWKRSESGIRKLFRKLFIEPSVNPVRKIAVPTYFSSRTSSSSSPTPSATSNLSNTTNY</sequence>
<comment type="caution">
    <text evidence="8">The sequence shown here is derived from an EMBL/GenBank/DDBJ whole genome shotgun (WGS) entry which is preliminary data.</text>
</comment>
<evidence type="ECO:0000256" key="3">
    <source>
        <dbReference type="ARBA" id="ARBA00023054"/>
    </source>
</evidence>
<dbReference type="Pfam" id="PF09744">
    <property type="entry name" value="RH1"/>
    <property type="match status" value="1"/>
</dbReference>
<dbReference type="Pfam" id="PF11461">
    <property type="entry name" value="RILP"/>
    <property type="match status" value="1"/>
</dbReference>
<evidence type="ECO:0000313" key="9">
    <source>
        <dbReference type="Proteomes" id="UP001367676"/>
    </source>
</evidence>
<evidence type="ECO:0000256" key="5">
    <source>
        <dbReference type="SAM" id="MobiDB-lite"/>
    </source>
</evidence>